<dbReference type="GO" id="GO:0043754">
    <property type="term" value="F:dihydrolipoamide branched chain acyltransferase activity"/>
    <property type="evidence" value="ECO:0007669"/>
    <property type="project" value="UniProtKB-EC"/>
</dbReference>
<dbReference type="PANTHER" id="PTHR43178:SF5">
    <property type="entry name" value="LIPOAMIDE ACYLTRANSFERASE COMPONENT OF BRANCHED-CHAIN ALPHA-KETO ACID DEHYDROGENASE COMPLEX, MITOCHONDRIAL"/>
    <property type="match status" value="1"/>
</dbReference>
<keyword evidence="8 10" id="KW-0012">Acyltransferase</keyword>
<dbReference type="Pfam" id="PF00198">
    <property type="entry name" value="2-oxoacid_dh"/>
    <property type="match status" value="1"/>
</dbReference>
<dbReference type="CDD" id="cd06849">
    <property type="entry name" value="lipoyl_domain"/>
    <property type="match status" value="1"/>
</dbReference>
<keyword evidence="5 10" id="KW-0450">Lipoyl</keyword>
<dbReference type="FunCoup" id="A0A6P8YS52">
    <property type="interactions" value="1795"/>
</dbReference>
<dbReference type="Gene3D" id="4.10.320.10">
    <property type="entry name" value="E3-binding domain"/>
    <property type="match status" value="1"/>
</dbReference>
<dbReference type="InterPro" id="IPR000089">
    <property type="entry name" value="Biotin_lipoyl"/>
</dbReference>
<dbReference type="InterPro" id="IPR036625">
    <property type="entry name" value="E3-bd_dom_sf"/>
</dbReference>
<reference evidence="15" key="1">
    <citation type="submission" date="2025-08" db="UniProtKB">
        <authorList>
            <consortium name="RefSeq"/>
        </authorList>
    </citation>
    <scope>IDENTIFICATION</scope>
    <source>
        <tissue evidence="15">Total insect</tissue>
    </source>
</reference>
<dbReference type="GO" id="GO:0016407">
    <property type="term" value="F:acetyltransferase activity"/>
    <property type="evidence" value="ECO:0007669"/>
    <property type="project" value="TreeGrafter"/>
</dbReference>
<dbReference type="InterPro" id="IPR003016">
    <property type="entry name" value="2-oxoA_DH_lipoyl-BS"/>
</dbReference>
<dbReference type="GO" id="GO:0005759">
    <property type="term" value="C:mitochondrial matrix"/>
    <property type="evidence" value="ECO:0007669"/>
    <property type="project" value="UniProtKB-SubCell"/>
</dbReference>
<dbReference type="InterPro" id="IPR011053">
    <property type="entry name" value="Single_hybrid_motif"/>
</dbReference>
<evidence type="ECO:0000259" key="12">
    <source>
        <dbReference type="PROSITE" id="PS50968"/>
    </source>
</evidence>
<dbReference type="Pfam" id="PF02817">
    <property type="entry name" value="E3_binding"/>
    <property type="match status" value="1"/>
</dbReference>
<evidence type="ECO:0000313" key="14">
    <source>
        <dbReference type="Proteomes" id="UP000515158"/>
    </source>
</evidence>
<comment type="cofactor">
    <cofactor evidence="1 10">
        <name>(R)-lipoate</name>
        <dbReference type="ChEBI" id="CHEBI:83088"/>
    </cofactor>
</comment>
<dbReference type="Gene3D" id="2.40.50.100">
    <property type="match status" value="1"/>
</dbReference>
<dbReference type="Gene3D" id="3.30.559.10">
    <property type="entry name" value="Chloramphenicol acetyltransferase-like domain"/>
    <property type="match status" value="1"/>
</dbReference>
<evidence type="ECO:0000256" key="10">
    <source>
        <dbReference type="RuleBase" id="RU003423"/>
    </source>
</evidence>
<comment type="catalytic activity">
    <reaction evidence="9">
        <text>N(6)-[(R)-dihydrolipoyl]-L-lysyl-[protein] + 2-methylpropanoyl-CoA = N(6)-[(R)-S(8)-2-methylpropanoyldihydrolipoyl]-L-lysyl-[protein] + CoA</text>
        <dbReference type="Rhea" id="RHEA:18865"/>
        <dbReference type="Rhea" id="RHEA-COMP:10475"/>
        <dbReference type="Rhea" id="RHEA-COMP:10497"/>
        <dbReference type="ChEBI" id="CHEBI:57287"/>
        <dbReference type="ChEBI" id="CHEBI:57338"/>
        <dbReference type="ChEBI" id="CHEBI:83100"/>
        <dbReference type="ChEBI" id="CHEBI:83142"/>
        <dbReference type="EC" id="2.3.1.168"/>
    </reaction>
    <physiologicalReaction direction="left-to-right" evidence="9">
        <dbReference type="Rhea" id="RHEA:18866"/>
    </physiologicalReaction>
</comment>
<name>A0A6P8YS52_THRPL</name>
<evidence type="ECO:0000256" key="8">
    <source>
        <dbReference type="ARBA" id="ARBA00023315"/>
    </source>
</evidence>
<feature type="domain" description="Lipoyl-binding" evidence="12">
    <location>
        <begin position="101"/>
        <end position="176"/>
    </location>
</feature>
<feature type="domain" description="Peripheral subunit-binding (PSBD)" evidence="13">
    <location>
        <begin position="214"/>
        <end position="251"/>
    </location>
</feature>
<dbReference type="AlphaFoldDB" id="A0A6P8YS52"/>
<proteinExistence type="inferred from homology"/>
<organism evidence="15">
    <name type="scientific">Thrips palmi</name>
    <name type="common">Melon thrips</name>
    <dbReference type="NCBI Taxonomy" id="161013"/>
    <lineage>
        <taxon>Eukaryota</taxon>
        <taxon>Metazoa</taxon>
        <taxon>Ecdysozoa</taxon>
        <taxon>Arthropoda</taxon>
        <taxon>Hexapoda</taxon>
        <taxon>Insecta</taxon>
        <taxon>Pterygota</taxon>
        <taxon>Neoptera</taxon>
        <taxon>Paraneoptera</taxon>
        <taxon>Thysanoptera</taxon>
        <taxon>Terebrantia</taxon>
        <taxon>Thripoidea</taxon>
        <taxon>Thripidae</taxon>
        <taxon>Thrips</taxon>
    </lineage>
</organism>
<dbReference type="GO" id="GO:0031405">
    <property type="term" value="F:lipoic acid binding"/>
    <property type="evidence" value="ECO:0007669"/>
    <property type="project" value="TreeGrafter"/>
</dbReference>
<accession>A0A6P8YS52</accession>
<keyword evidence="7" id="KW-0496">Mitochondrion</keyword>
<evidence type="ECO:0000256" key="6">
    <source>
        <dbReference type="ARBA" id="ARBA00022946"/>
    </source>
</evidence>
<evidence type="ECO:0000256" key="1">
    <source>
        <dbReference type="ARBA" id="ARBA00001938"/>
    </source>
</evidence>
<keyword evidence="14" id="KW-1185">Reference proteome</keyword>
<protein>
    <recommendedName>
        <fullName evidence="10">Dihydrolipoamide acetyltransferase component of pyruvate dehydrogenase complex</fullName>
        <ecNumber evidence="10">2.3.1.-</ecNumber>
    </recommendedName>
</protein>
<dbReference type="GO" id="GO:0005829">
    <property type="term" value="C:cytosol"/>
    <property type="evidence" value="ECO:0007669"/>
    <property type="project" value="UniProtKB-ARBA"/>
</dbReference>
<dbReference type="InParanoid" id="A0A6P8YS52"/>
<dbReference type="KEGG" id="tpal:117644464"/>
<dbReference type="SUPFAM" id="SSF52777">
    <property type="entry name" value="CoA-dependent acyltransferases"/>
    <property type="match status" value="1"/>
</dbReference>
<dbReference type="PROSITE" id="PS50968">
    <property type="entry name" value="BIOTINYL_LIPOYL"/>
    <property type="match status" value="1"/>
</dbReference>
<evidence type="ECO:0000256" key="4">
    <source>
        <dbReference type="ARBA" id="ARBA00022679"/>
    </source>
</evidence>
<keyword evidence="4 10" id="KW-0808">Transferase</keyword>
<evidence type="ECO:0000259" key="13">
    <source>
        <dbReference type="PROSITE" id="PS51826"/>
    </source>
</evidence>
<dbReference type="InterPro" id="IPR001078">
    <property type="entry name" value="2-oxoacid_DH_actylTfrase"/>
</dbReference>
<dbReference type="GeneID" id="117644464"/>
<feature type="region of interest" description="Disordered" evidence="11">
    <location>
        <begin position="179"/>
        <end position="201"/>
    </location>
</feature>
<gene>
    <name evidence="15" type="primary">LOC117644464</name>
</gene>
<dbReference type="SUPFAM" id="SSF51230">
    <property type="entry name" value="Single hybrid motif"/>
    <property type="match status" value="1"/>
</dbReference>
<evidence type="ECO:0000256" key="3">
    <source>
        <dbReference type="ARBA" id="ARBA00007317"/>
    </source>
</evidence>
<dbReference type="InterPro" id="IPR050743">
    <property type="entry name" value="2-oxoacid_DH_E2_comp"/>
</dbReference>
<dbReference type="OrthoDB" id="202158at2759"/>
<evidence type="ECO:0000256" key="9">
    <source>
        <dbReference type="ARBA" id="ARBA00051775"/>
    </source>
</evidence>
<sequence>MAAMWNVVRANTQRIANFACHGVSISREIFFCIQETLPASISANCHETRHCRARSTSAISQWNGLLPKLSSPKSVSSSFIARSVSVPSSRQFHCTSASLNVVPFNLSDIGEGITEVVVKEWFVNVGDKVVQFDNICEVQSDKASVTITSRYDGVIAKLHYKVDETAKVGLPLVDIAVEGEGSESDSQQTESASSSDSDEEVKKVDVFSSHGKALATPAVRRIAGEHKIDISLVKGSGKSGRVMKEDILAYISGSQASAAPSTAAQTNKVAPSVVFTGTDRTVPIQGFTKAMVKTMTAANAVPHFVYSDEVDVGALIELRLKLKEAAEKRSIKLTYMPFFLKAASLALNHFPILNASVNADCTELTYKARHNIGMAFDTANGLIVPNIKDVQSLQLFDIAREMERIIAAGRNGTLAPKDITGGTFSLSNIGSIGGTYTKPVLLVPEVAIGALGRFQKLPRFGKTGAVEEAHIMCVSWAADHRVIDGATVARFSNMFKELIENPVELLVQ</sequence>
<dbReference type="InterPro" id="IPR023213">
    <property type="entry name" value="CAT-like_dom_sf"/>
</dbReference>
<dbReference type="InterPro" id="IPR004167">
    <property type="entry name" value="PSBD"/>
</dbReference>
<comment type="subcellular location">
    <subcellularLocation>
        <location evidence="2">Mitochondrion matrix</location>
    </subcellularLocation>
</comment>
<comment type="similarity">
    <text evidence="3 10">Belongs to the 2-oxoacid dehydrogenase family.</text>
</comment>
<dbReference type="PROSITE" id="PS51826">
    <property type="entry name" value="PSBD"/>
    <property type="match status" value="1"/>
</dbReference>
<dbReference type="EC" id="2.3.1.-" evidence="10"/>
<evidence type="ECO:0000256" key="11">
    <source>
        <dbReference type="SAM" id="MobiDB-lite"/>
    </source>
</evidence>
<dbReference type="FunFam" id="2.40.50.100:FF:000013">
    <property type="entry name" value="Dihydrolipoamide acetyltransferase component of pyruvate dehydrogenase complex"/>
    <property type="match status" value="1"/>
</dbReference>
<dbReference type="FunFam" id="3.30.559.10:FF:000027">
    <property type="entry name" value="Dihydrolipoamide acetyltransferase component of pyruvate dehydrogenase complex"/>
    <property type="match status" value="1"/>
</dbReference>
<dbReference type="Pfam" id="PF00364">
    <property type="entry name" value="Biotin_lipoyl"/>
    <property type="match status" value="1"/>
</dbReference>
<evidence type="ECO:0000313" key="15">
    <source>
        <dbReference type="RefSeq" id="XP_034239861.1"/>
    </source>
</evidence>
<keyword evidence="6" id="KW-0809">Transit peptide</keyword>
<dbReference type="CTD" id="32441"/>
<dbReference type="SUPFAM" id="SSF47005">
    <property type="entry name" value="Peripheral subunit-binding domain of 2-oxo acid dehydrogenase complex"/>
    <property type="match status" value="1"/>
</dbReference>
<dbReference type="PANTHER" id="PTHR43178">
    <property type="entry name" value="DIHYDROLIPOAMIDE ACETYLTRANSFERASE COMPONENT OF PYRUVATE DEHYDROGENASE COMPLEX"/>
    <property type="match status" value="1"/>
</dbReference>
<dbReference type="FunFam" id="4.10.320.10:FF:000002">
    <property type="entry name" value="Dihydrolipoamide acetyltransferase component of pyruvate dehydrogenase complex"/>
    <property type="match status" value="1"/>
</dbReference>
<feature type="compositionally biased region" description="Low complexity" evidence="11">
    <location>
        <begin position="184"/>
        <end position="195"/>
    </location>
</feature>
<dbReference type="RefSeq" id="XP_034239861.1">
    <property type="nucleotide sequence ID" value="XM_034383970.1"/>
</dbReference>
<evidence type="ECO:0000256" key="2">
    <source>
        <dbReference type="ARBA" id="ARBA00004305"/>
    </source>
</evidence>
<evidence type="ECO:0000256" key="7">
    <source>
        <dbReference type="ARBA" id="ARBA00023128"/>
    </source>
</evidence>
<dbReference type="PROSITE" id="PS00189">
    <property type="entry name" value="LIPOYL"/>
    <property type="match status" value="1"/>
</dbReference>
<dbReference type="Proteomes" id="UP000515158">
    <property type="component" value="Unplaced"/>
</dbReference>
<evidence type="ECO:0000256" key="5">
    <source>
        <dbReference type="ARBA" id="ARBA00022823"/>
    </source>
</evidence>